<dbReference type="PROSITE" id="PS50801">
    <property type="entry name" value="STAS"/>
    <property type="match status" value="1"/>
</dbReference>
<accession>A0A2S6IFW9</accession>
<proteinExistence type="predicted"/>
<keyword evidence="3" id="KW-1185">Reference proteome</keyword>
<dbReference type="EMBL" id="PTJD01000011">
    <property type="protein sequence ID" value="PPK93114.1"/>
    <property type="molecule type" value="Genomic_DNA"/>
</dbReference>
<evidence type="ECO:0000313" key="2">
    <source>
        <dbReference type="EMBL" id="PPK93114.1"/>
    </source>
</evidence>
<dbReference type="InterPro" id="IPR036513">
    <property type="entry name" value="STAS_dom_sf"/>
</dbReference>
<dbReference type="InterPro" id="IPR002645">
    <property type="entry name" value="STAS_dom"/>
</dbReference>
<name>A0A2S6IFW9_9ACTN</name>
<reference evidence="2 3" key="1">
    <citation type="submission" date="2018-02" db="EMBL/GenBank/DDBJ databases">
        <title>Genomic Encyclopedia of Archaeal and Bacterial Type Strains, Phase II (KMG-II): from individual species to whole genera.</title>
        <authorList>
            <person name="Goeker M."/>
        </authorList>
    </citation>
    <scope>NUCLEOTIDE SEQUENCE [LARGE SCALE GENOMIC DNA]</scope>
    <source>
        <strain evidence="2 3">DSM 22857</strain>
    </source>
</reference>
<gene>
    <name evidence="2" type="ORF">CLV92_11131</name>
</gene>
<dbReference type="Pfam" id="PF01740">
    <property type="entry name" value="STAS"/>
    <property type="match status" value="1"/>
</dbReference>
<dbReference type="AlphaFoldDB" id="A0A2S6IFW9"/>
<dbReference type="CDD" id="cd07043">
    <property type="entry name" value="STAS_anti-anti-sigma_factors"/>
    <property type="match status" value="1"/>
</dbReference>
<dbReference type="SUPFAM" id="SSF52091">
    <property type="entry name" value="SpoIIaa-like"/>
    <property type="match status" value="1"/>
</dbReference>
<dbReference type="Gene3D" id="3.30.750.24">
    <property type="entry name" value="STAS domain"/>
    <property type="match status" value="1"/>
</dbReference>
<sequence>MGVEVLPGPDGRAGGVEVLRARGELDVGVVLPVLERLPEWVAGASGVVLDLTEVTFCDSSGVRLVDRLARECARCGAAFRVVAPPGSAARLILDLVGMSDGLALDDLPAAVAAVGP</sequence>
<dbReference type="Proteomes" id="UP000239485">
    <property type="component" value="Unassembled WGS sequence"/>
</dbReference>
<evidence type="ECO:0000313" key="3">
    <source>
        <dbReference type="Proteomes" id="UP000239485"/>
    </source>
</evidence>
<feature type="domain" description="STAS" evidence="1">
    <location>
        <begin position="15"/>
        <end position="116"/>
    </location>
</feature>
<organism evidence="2 3">
    <name type="scientific">Kineococcus xinjiangensis</name>
    <dbReference type="NCBI Taxonomy" id="512762"/>
    <lineage>
        <taxon>Bacteria</taxon>
        <taxon>Bacillati</taxon>
        <taxon>Actinomycetota</taxon>
        <taxon>Actinomycetes</taxon>
        <taxon>Kineosporiales</taxon>
        <taxon>Kineosporiaceae</taxon>
        <taxon>Kineococcus</taxon>
    </lineage>
</organism>
<evidence type="ECO:0000259" key="1">
    <source>
        <dbReference type="PROSITE" id="PS50801"/>
    </source>
</evidence>
<protein>
    <submittedName>
        <fullName evidence="2">Anti-anti-sigma factor</fullName>
    </submittedName>
</protein>
<comment type="caution">
    <text evidence="2">The sequence shown here is derived from an EMBL/GenBank/DDBJ whole genome shotgun (WGS) entry which is preliminary data.</text>
</comment>